<keyword evidence="2" id="KW-1185">Reference proteome</keyword>
<protein>
    <submittedName>
        <fullName evidence="1">Uncharacterized protein</fullName>
    </submittedName>
</protein>
<dbReference type="EMBL" id="CM044706">
    <property type="protein sequence ID" value="KAI5656200.1"/>
    <property type="molecule type" value="Genomic_DNA"/>
</dbReference>
<dbReference type="Proteomes" id="UP001060085">
    <property type="component" value="Linkage Group LG06"/>
</dbReference>
<accession>A0ACC0A5Q7</accession>
<gene>
    <name evidence="1" type="ORF">M9H77_24993</name>
</gene>
<evidence type="ECO:0000313" key="2">
    <source>
        <dbReference type="Proteomes" id="UP001060085"/>
    </source>
</evidence>
<organism evidence="1 2">
    <name type="scientific">Catharanthus roseus</name>
    <name type="common">Madagascar periwinkle</name>
    <name type="synonym">Vinca rosea</name>
    <dbReference type="NCBI Taxonomy" id="4058"/>
    <lineage>
        <taxon>Eukaryota</taxon>
        <taxon>Viridiplantae</taxon>
        <taxon>Streptophyta</taxon>
        <taxon>Embryophyta</taxon>
        <taxon>Tracheophyta</taxon>
        <taxon>Spermatophyta</taxon>
        <taxon>Magnoliopsida</taxon>
        <taxon>eudicotyledons</taxon>
        <taxon>Gunneridae</taxon>
        <taxon>Pentapetalae</taxon>
        <taxon>asterids</taxon>
        <taxon>lamiids</taxon>
        <taxon>Gentianales</taxon>
        <taxon>Apocynaceae</taxon>
        <taxon>Rauvolfioideae</taxon>
        <taxon>Vinceae</taxon>
        <taxon>Catharanthinae</taxon>
        <taxon>Catharanthus</taxon>
    </lineage>
</organism>
<sequence>MATSKDSKTELKSDALLEQMKHHLTTDAGKALIKKIGLVYQLNIAPKKIGFQEEVYVVDLKKGEVKKGPYEGGKPDAVFSFTDNDFIKIASGKMNPQIAFMR</sequence>
<proteinExistence type="predicted"/>
<reference evidence="2" key="1">
    <citation type="journal article" date="2023" name="Nat. Plants">
        <title>Single-cell RNA sequencing provides a high-resolution roadmap for understanding the multicellular compartmentation of specialized metabolism.</title>
        <authorList>
            <person name="Sun S."/>
            <person name="Shen X."/>
            <person name="Li Y."/>
            <person name="Li Y."/>
            <person name="Wang S."/>
            <person name="Li R."/>
            <person name="Zhang H."/>
            <person name="Shen G."/>
            <person name="Guo B."/>
            <person name="Wei J."/>
            <person name="Xu J."/>
            <person name="St-Pierre B."/>
            <person name="Chen S."/>
            <person name="Sun C."/>
        </authorList>
    </citation>
    <scope>NUCLEOTIDE SEQUENCE [LARGE SCALE GENOMIC DNA]</scope>
</reference>
<comment type="caution">
    <text evidence="1">The sequence shown here is derived from an EMBL/GenBank/DDBJ whole genome shotgun (WGS) entry which is preliminary data.</text>
</comment>
<name>A0ACC0A5Q7_CATRO</name>
<evidence type="ECO:0000313" key="1">
    <source>
        <dbReference type="EMBL" id="KAI5656200.1"/>
    </source>
</evidence>